<organism evidence="1 2">
    <name type="scientific">Popillia japonica</name>
    <name type="common">Japanese beetle</name>
    <dbReference type="NCBI Taxonomy" id="7064"/>
    <lineage>
        <taxon>Eukaryota</taxon>
        <taxon>Metazoa</taxon>
        <taxon>Ecdysozoa</taxon>
        <taxon>Arthropoda</taxon>
        <taxon>Hexapoda</taxon>
        <taxon>Insecta</taxon>
        <taxon>Pterygota</taxon>
        <taxon>Neoptera</taxon>
        <taxon>Endopterygota</taxon>
        <taxon>Coleoptera</taxon>
        <taxon>Polyphaga</taxon>
        <taxon>Scarabaeiformia</taxon>
        <taxon>Scarabaeidae</taxon>
        <taxon>Rutelinae</taxon>
        <taxon>Popillia</taxon>
    </lineage>
</organism>
<name>A0AAW1LWD4_POPJA</name>
<keyword evidence="2" id="KW-1185">Reference proteome</keyword>
<reference evidence="1 2" key="1">
    <citation type="journal article" date="2024" name="BMC Genomics">
        <title>De novo assembly and annotation of Popillia japonica's genome with initial clues to its potential as an invasive pest.</title>
        <authorList>
            <person name="Cucini C."/>
            <person name="Boschi S."/>
            <person name="Funari R."/>
            <person name="Cardaioli E."/>
            <person name="Iannotti N."/>
            <person name="Marturano G."/>
            <person name="Paoli F."/>
            <person name="Bruttini M."/>
            <person name="Carapelli A."/>
            <person name="Frati F."/>
            <person name="Nardi F."/>
        </authorList>
    </citation>
    <scope>NUCLEOTIDE SEQUENCE [LARGE SCALE GENOMIC DNA]</scope>
    <source>
        <strain evidence="1">DMR45628</strain>
    </source>
</reference>
<proteinExistence type="predicted"/>
<gene>
    <name evidence="1" type="ORF">QE152_g10178</name>
</gene>
<dbReference type="AlphaFoldDB" id="A0AAW1LWD4"/>
<dbReference type="EMBL" id="JASPKY010000091">
    <property type="protein sequence ID" value="KAK9738079.1"/>
    <property type="molecule type" value="Genomic_DNA"/>
</dbReference>
<protein>
    <submittedName>
        <fullName evidence="1">Uncharacterized protein</fullName>
    </submittedName>
</protein>
<accession>A0AAW1LWD4</accession>
<dbReference type="Proteomes" id="UP001458880">
    <property type="component" value="Unassembled WGS sequence"/>
</dbReference>
<sequence>MSFLQRIIFTGLHGIVTTMTLNLTSNNIHGLTWDSYDDDTEFNFHALASLITSMGPRKVLVKGLQKKIWIEKIVPNSTYHL</sequence>
<comment type="caution">
    <text evidence="1">The sequence shown here is derived from an EMBL/GenBank/DDBJ whole genome shotgun (WGS) entry which is preliminary data.</text>
</comment>
<evidence type="ECO:0000313" key="1">
    <source>
        <dbReference type="EMBL" id="KAK9738079.1"/>
    </source>
</evidence>
<evidence type="ECO:0000313" key="2">
    <source>
        <dbReference type="Proteomes" id="UP001458880"/>
    </source>
</evidence>